<comment type="caution">
    <text evidence="3">The sequence shown here is derived from an EMBL/GenBank/DDBJ whole genome shotgun (WGS) entry which is preliminary data.</text>
</comment>
<dbReference type="GO" id="GO:0005509">
    <property type="term" value="F:calcium ion binding"/>
    <property type="evidence" value="ECO:0007669"/>
    <property type="project" value="InterPro"/>
</dbReference>
<reference evidence="3" key="1">
    <citation type="submission" date="2023-10" db="EMBL/GenBank/DDBJ databases">
        <title>Chromosome-level genome of the transformable northern wattle, Acacia crassicarpa.</title>
        <authorList>
            <person name="Massaro I."/>
            <person name="Sinha N.R."/>
            <person name="Poethig S."/>
            <person name="Leichty A.R."/>
        </authorList>
    </citation>
    <scope>NUCLEOTIDE SEQUENCE</scope>
    <source>
        <strain evidence="3">Acra3RX</strain>
        <tissue evidence="3">Leaf</tissue>
    </source>
</reference>
<dbReference type="InterPro" id="IPR002048">
    <property type="entry name" value="EF_hand_dom"/>
</dbReference>
<evidence type="ECO:0000259" key="2">
    <source>
        <dbReference type="PROSITE" id="PS50222"/>
    </source>
</evidence>
<organism evidence="3 4">
    <name type="scientific">Acacia crassicarpa</name>
    <name type="common">northern wattle</name>
    <dbReference type="NCBI Taxonomy" id="499986"/>
    <lineage>
        <taxon>Eukaryota</taxon>
        <taxon>Viridiplantae</taxon>
        <taxon>Streptophyta</taxon>
        <taxon>Embryophyta</taxon>
        <taxon>Tracheophyta</taxon>
        <taxon>Spermatophyta</taxon>
        <taxon>Magnoliopsida</taxon>
        <taxon>eudicotyledons</taxon>
        <taxon>Gunneridae</taxon>
        <taxon>Pentapetalae</taxon>
        <taxon>rosids</taxon>
        <taxon>fabids</taxon>
        <taxon>Fabales</taxon>
        <taxon>Fabaceae</taxon>
        <taxon>Caesalpinioideae</taxon>
        <taxon>mimosoid clade</taxon>
        <taxon>Acacieae</taxon>
        <taxon>Acacia</taxon>
    </lineage>
</organism>
<keyword evidence="4" id="KW-1185">Reference proteome</keyword>
<dbReference type="Pfam" id="PF13405">
    <property type="entry name" value="EF-hand_6"/>
    <property type="match status" value="1"/>
</dbReference>
<dbReference type="Proteomes" id="UP001293593">
    <property type="component" value="Unassembled WGS sequence"/>
</dbReference>
<evidence type="ECO:0000313" key="4">
    <source>
        <dbReference type="Proteomes" id="UP001293593"/>
    </source>
</evidence>
<gene>
    <name evidence="3" type="ORF">QN277_015488</name>
</gene>
<evidence type="ECO:0000313" key="3">
    <source>
        <dbReference type="EMBL" id="KAK4277496.1"/>
    </source>
</evidence>
<proteinExistence type="predicted"/>
<dbReference type="PROSITE" id="PS50222">
    <property type="entry name" value="EF_HAND_2"/>
    <property type="match status" value="1"/>
</dbReference>
<evidence type="ECO:0000256" key="1">
    <source>
        <dbReference type="ARBA" id="ARBA00022837"/>
    </source>
</evidence>
<feature type="domain" description="EF-hand" evidence="2">
    <location>
        <begin position="17"/>
        <end position="52"/>
    </location>
</feature>
<protein>
    <recommendedName>
        <fullName evidence="2">EF-hand domain-containing protein</fullName>
    </recommendedName>
</protein>
<sequence>MAFIEELGLTSDGKREMSVEEFKRWLKRFDSNGDGRIGRSEMKEAVRLSGGFFASWKSKRGVKSADSNHNGLVDDTEFRNLANFADKYLNITITS</sequence>
<dbReference type="SMART" id="SM00054">
    <property type="entry name" value="EFh"/>
    <property type="match status" value="1"/>
</dbReference>
<dbReference type="SUPFAM" id="SSF47473">
    <property type="entry name" value="EF-hand"/>
    <property type="match status" value="1"/>
</dbReference>
<dbReference type="InterPro" id="IPR011992">
    <property type="entry name" value="EF-hand-dom_pair"/>
</dbReference>
<name>A0AAE1MVK6_9FABA</name>
<dbReference type="InterPro" id="IPR018247">
    <property type="entry name" value="EF_Hand_1_Ca_BS"/>
</dbReference>
<dbReference type="Gene3D" id="1.10.238.10">
    <property type="entry name" value="EF-hand"/>
    <property type="match status" value="1"/>
</dbReference>
<dbReference type="EMBL" id="JAWXYG010000003">
    <property type="protein sequence ID" value="KAK4277496.1"/>
    <property type="molecule type" value="Genomic_DNA"/>
</dbReference>
<keyword evidence="1" id="KW-0106">Calcium</keyword>
<dbReference type="PROSITE" id="PS00018">
    <property type="entry name" value="EF_HAND_1"/>
    <property type="match status" value="2"/>
</dbReference>
<dbReference type="AlphaFoldDB" id="A0AAE1MVK6"/>
<accession>A0AAE1MVK6</accession>